<dbReference type="EMBL" id="KK198755">
    <property type="protein sequence ID" value="KCW81520.1"/>
    <property type="molecule type" value="Genomic_DNA"/>
</dbReference>
<dbReference type="Gramene" id="KCW81520">
    <property type="protein sequence ID" value="KCW81520"/>
    <property type="gene ID" value="EUGRSUZ_C02881"/>
</dbReference>
<name>A0A059CUA7_EUCGR</name>
<sequence length="92" mass="10593">MPKNGSIKSQSHNTTNKYRNMECMLDSLFHKTDNNITSSKNEHIEYINGSTGPKLQKIRAIIQPQRLTKPKKMKSKEILLLMAKMFSEVSQL</sequence>
<reference evidence="1" key="1">
    <citation type="submission" date="2013-07" db="EMBL/GenBank/DDBJ databases">
        <title>The genome of Eucalyptus grandis.</title>
        <authorList>
            <person name="Schmutz J."/>
            <person name="Hayes R."/>
            <person name="Myburg A."/>
            <person name="Tuskan G."/>
            <person name="Grattapaglia D."/>
            <person name="Rokhsar D.S."/>
        </authorList>
    </citation>
    <scope>NUCLEOTIDE SEQUENCE</scope>
    <source>
        <tissue evidence="1">Leaf extractions</tissue>
    </source>
</reference>
<dbReference type="InParanoid" id="A0A059CUA7"/>
<dbReference type="AlphaFoldDB" id="A0A059CUA7"/>
<accession>A0A059CUA7</accession>
<gene>
    <name evidence="1" type="ORF">EUGRSUZ_C02881</name>
</gene>
<evidence type="ECO:0000313" key="1">
    <source>
        <dbReference type="EMBL" id="KCW81520.1"/>
    </source>
</evidence>
<protein>
    <submittedName>
        <fullName evidence="1">Uncharacterized protein</fullName>
    </submittedName>
</protein>
<proteinExistence type="predicted"/>
<organism evidence="1">
    <name type="scientific">Eucalyptus grandis</name>
    <name type="common">Flooded gum</name>
    <dbReference type="NCBI Taxonomy" id="71139"/>
    <lineage>
        <taxon>Eukaryota</taxon>
        <taxon>Viridiplantae</taxon>
        <taxon>Streptophyta</taxon>
        <taxon>Embryophyta</taxon>
        <taxon>Tracheophyta</taxon>
        <taxon>Spermatophyta</taxon>
        <taxon>Magnoliopsida</taxon>
        <taxon>eudicotyledons</taxon>
        <taxon>Gunneridae</taxon>
        <taxon>Pentapetalae</taxon>
        <taxon>rosids</taxon>
        <taxon>malvids</taxon>
        <taxon>Myrtales</taxon>
        <taxon>Myrtaceae</taxon>
        <taxon>Myrtoideae</taxon>
        <taxon>Eucalypteae</taxon>
        <taxon>Eucalyptus</taxon>
    </lineage>
</organism>